<feature type="compositionally biased region" description="Low complexity" evidence="7">
    <location>
        <begin position="69"/>
        <end position="85"/>
    </location>
</feature>
<feature type="compositionally biased region" description="Low complexity" evidence="7">
    <location>
        <begin position="233"/>
        <end position="247"/>
    </location>
</feature>
<dbReference type="InterPro" id="IPR039355">
    <property type="entry name" value="Transcription_factor_GATA"/>
</dbReference>
<feature type="compositionally biased region" description="Low complexity" evidence="7">
    <location>
        <begin position="186"/>
        <end position="198"/>
    </location>
</feature>
<evidence type="ECO:0000259" key="8">
    <source>
        <dbReference type="PROSITE" id="PS50114"/>
    </source>
</evidence>
<dbReference type="SUPFAM" id="SSF57716">
    <property type="entry name" value="Glucocorticoid receptor-like (DNA-binding domain)"/>
    <property type="match status" value="1"/>
</dbReference>
<evidence type="ECO:0000256" key="1">
    <source>
        <dbReference type="ARBA" id="ARBA00004123"/>
    </source>
</evidence>
<reference evidence="9 10" key="1">
    <citation type="submission" date="2016-03" db="EMBL/GenBank/DDBJ databases">
        <title>Comparative genomics of the ectomycorrhizal sister species Rhizopogon vinicolor and Rhizopogon vesiculosus (Basidiomycota: Boletales) reveals a divergence of the mating type B locus.</title>
        <authorList>
            <person name="Mujic A.B."/>
            <person name="Kuo A."/>
            <person name="Tritt A."/>
            <person name="Lipzen A."/>
            <person name="Chen C."/>
            <person name="Johnson J."/>
            <person name="Sharma A."/>
            <person name="Barry K."/>
            <person name="Grigoriev I.V."/>
            <person name="Spatafora J.W."/>
        </authorList>
    </citation>
    <scope>NUCLEOTIDE SEQUENCE [LARGE SCALE GENOMIC DNA]</scope>
    <source>
        <strain evidence="9 10">AM-OR11-056</strain>
    </source>
</reference>
<evidence type="ECO:0000256" key="3">
    <source>
        <dbReference type="ARBA" id="ARBA00022771"/>
    </source>
</evidence>
<dbReference type="GO" id="GO:0000981">
    <property type="term" value="F:DNA-binding transcription factor activity, RNA polymerase II-specific"/>
    <property type="evidence" value="ECO:0007669"/>
    <property type="project" value="TreeGrafter"/>
</dbReference>
<accession>A0A1J8QGG6</accession>
<feature type="region of interest" description="Disordered" evidence="7">
    <location>
        <begin position="172"/>
        <end position="198"/>
    </location>
</feature>
<keyword evidence="2" id="KW-0479">Metal-binding</keyword>
<dbReference type="GO" id="GO:0045944">
    <property type="term" value="P:positive regulation of transcription by RNA polymerase II"/>
    <property type="evidence" value="ECO:0007669"/>
    <property type="project" value="TreeGrafter"/>
</dbReference>
<dbReference type="GO" id="GO:0000122">
    <property type="term" value="P:negative regulation of transcription by RNA polymerase II"/>
    <property type="evidence" value="ECO:0007669"/>
    <property type="project" value="TreeGrafter"/>
</dbReference>
<keyword evidence="5" id="KW-0539">Nucleus</keyword>
<feature type="region of interest" description="Disordered" evidence="7">
    <location>
        <begin position="233"/>
        <end position="290"/>
    </location>
</feature>
<evidence type="ECO:0000256" key="2">
    <source>
        <dbReference type="ARBA" id="ARBA00022723"/>
    </source>
</evidence>
<dbReference type="GO" id="GO:0008270">
    <property type="term" value="F:zinc ion binding"/>
    <property type="evidence" value="ECO:0007669"/>
    <property type="project" value="UniProtKB-KW"/>
</dbReference>
<dbReference type="Gene3D" id="3.30.50.10">
    <property type="entry name" value="Erythroid Transcription Factor GATA-1, subunit A"/>
    <property type="match status" value="1"/>
</dbReference>
<dbReference type="PROSITE" id="PS50114">
    <property type="entry name" value="GATA_ZN_FINGER_2"/>
    <property type="match status" value="1"/>
</dbReference>
<evidence type="ECO:0000313" key="9">
    <source>
        <dbReference type="EMBL" id="OJA19751.1"/>
    </source>
</evidence>
<feature type="domain" description="GATA-type" evidence="8">
    <location>
        <begin position="1"/>
        <end position="40"/>
    </location>
</feature>
<name>A0A1J8QGG6_9AGAM</name>
<dbReference type="AlphaFoldDB" id="A0A1J8QGG6"/>
<evidence type="ECO:0000256" key="6">
    <source>
        <dbReference type="PROSITE-ProRule" id="PRU00094"/>
    </source>
</evidence>
<dbReference type="Proteomes" id="UP000183567">
    <property type="component" value="Unassembled WGS sequence"/>
</dbReference>
<evidence type="ECO:0000256" key="4">
    <source>
        <dbReference type="ARBA" id="ARBA00022833"/>
    </source>
</evidence>
<comment type="caution">
    <text evidence="9">The sequence shown here is derived from an EMBL/GenBank/DDBJ whole genome shotgun (WGS) entry which is preliminary data.</text>
</comment>
<evidence type="ECO:0000256" key="7">
    <source>
        <dbReference type="SAM" id="MobiDB-lite"/>
    </source>
</evidence>
<dbReference type="SMART" id="SM00401">
    <property type="entry name" value="ZnF_GATA"/>
    <property type="match status" value="1"/>
</dbReference>
<dbReference type="PANTHER" id="PTHR10071">
    <property type="entry name" value="TRANSCRIPTION FACTOR GATA FAMILY MEMBER"/>
    <property type="match status" value="1"/>
</dbReference>
<dbReference type="InterPro" id="IPR013088">
    <property type="entry name" value="Znf_NHR/GATA"/>
</dbReference>
<proteinExistence type="predicted"/>
<dbReference type="GO" id="GO:0000978">
    <property type="term" value="F:RNA polymerase II cis-regulatory region sequence-specific DNA binding"/>
    <property type="evidence" value="ECO:0007669"/>
    <property type="project" value="TreeGrafter"/>
</dbReference>
<evidence type="ECO:0000256" key="5">
    <source>
        <dbReference type="ARBA" id="ARBA00023242"/>
    </source>
</evidence>
<gene>
    <name evidence="9" type="ORF">AZE42_11516</name>
</gene>
<protein>
    <recommendedName>
        <fullName evidence="8">GATA-type domain-containing protein</fullName>
    </recommendedName>
</protein>
<keyword evidence="4" id="KW-0862">Zinc</keyword>
<dbReference type="STRING" id="180088.A0A1J8QGG6"/>
<keyword evidence="3 6" id="KW-0863">Zinc-finger</keyword>
<dbReference type="InterPro" id="IPR000679">
    <property type="entry name" value="Znf_GATA"/>
</dbReference>
<dbReference type="CDD" id="cd00202">
    <property type="entry name" value="ZnF_GATA"/>
    <property type="match status" value="1"/>
</dbReference>
<dbReference type="PANTHER" id="PTHR10071:SF281">
    <property type="entry name" value="BOX A-BINDING FACTOR-RELATED"/>
    <property type="match status" value="1"/>
</dbReference>
<dbReference type="GO" id="GO:0005634">
    <property type="term" value="C:nucleus"/>
    <property type="evidence" value="ECO:0007669"/>
    <property type="project" value="UniProtKB-SubCell"/>
</dbReference>
<comment type="subcellular location">
    <subcellularLocation>
        <location evidence="1">Nucleus</location>
    </subcellularLocation>
</comment>
<evidence type="ECO:0000313" key="10">
    <source>
        <dbReference type="Proteomes" id="UP000183567"/>
    </source>
</evidence>
<keyword evidence="10" id="KW-1185">Reference proteome</keyword>
<organism evidence="9 10">
    <name type="scientific">Rhizopogon vesiculosus</name>
    <dbReference type="NCBI Taxonomy" id="180088"/>
    <lineage>
        <taxon>Eukaryota</taxon>
        <taxon>Fungi</taxon>
        <taxon>Dikarya</taxon>
        <taxon>Basidiomycota</taxon>
        <taxon>Agaricomycotina</taxon>
        <taxon>Agaricomycetes</taxon>
        <taxon>Agaricomycetidae</taxon>
        <taxon>Boletales</taxon>
        <taxon>Suillineae</taxon>
        <taxon>Rhizopogonaceae</taxon>
        <taxon>Rhizopogon</taxon>
    </lineage>
</organism>
<feature type="region of interest" description="Disordered" evidence="7">
    <location>
        <begin position="53"/>
        <end position="91"/>
    </location>
</feature>
<sequence>MPLWRKDDESKMACNVCGLYYKLHDSARPISMKSGVIRERSRYDVRAPYTCLTEPTGASDIPGTPSEPPSQTQTPSASSSVSRRPTPSPSLILILDSTTQPVASHSVSVSGSTGMVGTNMSLGESSELIGALGDTYAVYIPFPGLYHSDYLSQNWVRPAMANAGAGANDALPFAGDNGNGNNGSQMDTNTNGDANANANMTGRTVKRCRMSTDSVSEPPGSVVSYSSYGGDSFTASTGPTSASSSSRRSYKGADNDDQPVGVDALDKFEAPGYQSLQPLSAPSPWFEMDS</sequence>
<dbReference type="OrthoDB" id="515401at2759"/>
<dbReference type="EMBL" id="LVVM01000902">
    <property type="protein sequence ID" value="OJA19751.1"/>
    <property type="molecule type" value="Genomic_DNA"/>
</dbReference>